<evidence type="ECO:0000313" key="13">
    <source>
        <dbReference type="EMBL" id="RSL14807.1"/>
    </source>
</evidence>
<feature type="transmembrane region" description="Helical" evidence="11">
    <location>
        <begin position="114"/>
        <end position="130"/>
    </location>
</feature>
<evidence type="ECO:0000256" key="6">
    <source>
        <dbReference type="ARBA" id="ARBA00022692"/>
    </source>
</evidence>
<keyword evidence="8 11" id="KW-1133">Transmembrane helix</keyword>
<keyword evidence="10 11" id="KW-0472">Membrane</keyword>
<feature type="transmembrane region" description="Helical" evidence="11">
    <location>
        <begin position="12"/>
        <end position="33"/>
    </location>
</feature>
<gene>
    <name evidence="13" type="ORF">EDE15_0274</name>
</gene>
<evidence type="ECO:0000313" key="14">
    <source>
        <dbReference type="Proteomes" id="UP000269669"/>
    </source>
</evidence>
<evidence type="ECO:0000256" key="3">
    <source>
        <dbReference type="ARBA" id="ARBA00022516"/>
    </source>
</evidence>
<dbReference type="GO" id="GO:0009103">
    <property type="term" value="P:lipopolysaccharide biosynthetic process"/>
    <property type="evidence" value="ECO:0007669"/>
    <property type="project" value="UniProtKB-KW"/>
</dbReference>
<evidence type="ECO:0000256" key="10">
    <source>
        <dbReference type="ARBA" id="ARBA00023136"/>
    </source>
</evidence>
<accession>A0A428MD88</accession>
<comment type="subcellular location">
    <subcellularLocation>
        <location evidence="1">Cell membrane</location>
        <topology evidence="1">Multi-pass membrane protein</topology>
    </subcellularLocation>
</comment>
<feature type="domain" description="EamA" evidence="12">
    <location>
        <begin position="60"/>
        <end position="129"/>
    </location>
</feature>
<keyword evidence="6 11" id="KW-0812">Transmembrane</keyword>
<evidence type="ECO:0000256" key="8">
    <source>
        <dbReference type="ARBA" id="ARBA00022989"/>
    </source>
</evidence>
<evidence type="ECO:0000256" key="5">
    <source>
        <dbReference type="ARBA" id="ARBA00022556"/>
    </source>
</evidence>
<name>A0A428MD88_9BACT</name>
<evidence type="ECO:0000259" key="12">
    <source>
        <dbReference type="Pfam" id="PF00892"/>
    </source>
</evidence>
<keyword evidence="4" id="KW-0997">Cell inner membrane</keyword>
<dbReference type="InterPro" id="IPR000620">
    <property type="entry name" value="EamA_dom"/>
</dbReference>
<evidence type="ECO:0000256" key="1">
    <source>
        <dbReference type="ARBA" id="ARBA00004651"/>
    </source>
</evidence>
<dbReference type="SUPFAM" id="SSF103481">
    <property type="entry name" value="Multidrug resistance efflux transporter EmrE"/>
    <property type="match status" value="1"/>
</dbReference>
<evidence type="ECO:0000256" key="7">
    <source>
        <dbReference type="ARBA" id="ARBA00022985"/>
    </source>
</evidence>
<dbReference type="EMBL" id="RSDW01000001">
    <property type="protein sequence ID" value="RSL14807.1"/>
    <property type="molecule type" value="Genomic_DNA"/>
</dbReference>
<evidence type="ECO:0000256" key="2">
    <source>
        <dbReference type="ARBA" id="ARBA00022475"/>
    </source>
</evidence>
<dbReference type="GO" id="GO:0005886">
    <property type="term" value="C:plasma membrane"/>
    <property type="evidence" value="ECO:0007669"/>
    <property type="project" value="UniProtKB-SubCell"/>
</dbReference>
<evidence type="ECO:0000256" key="4">
    <source>
        <dbReference type="ARBA" id="ARBA00022519"/>
    </source>
</evidence>
<sequence>MNGHTAGPLLTWATILSVAITAVAGDVLTAGAMRRLGDLDLIRAKSGLMGAIKAVVSSPMFLLGVLCMALSFFTLLLTLSHVDVSLAAPASASLTFIGNAFAAKFFLHENVDRRRWFAAIFVCIGVALLAK</sequence>
<keyword evidence="3" id="KW-0444">Lipid biosynthesis</keyword>
<keyword evidence="7" id="KW-0448">Lipopolysaccharide biosynthesis</keyword>
<keyword evidence="2" id="KW-1003">Cell membrane</keyword>
<dbReference type="Gene3D" id="1.10.3730.20">
    <property type="match status" value="1"/>
</dbReference>
<dbReference type="PANTHER" id="PTHR30561:SF9">
    <property type="entry name" value="4-AMINO-4-DEOXY-L-ARABINOSE-PHOSPHOUNDECAPRENOL FLIPPASE SUBUNIT ARNF-RELATED"/>
    <property type="match status" value="1"/>
</dbReference>
<dbReference type="AlphaFoldDB" id="A0A428MD88"/>
<dbReference type="InterPro" id="IPR037185">
    <property type="entry name" value="EmrE-like"/>
</dbReference>
<feature type="transmembrane region" description="Helical" evidence="11">
    <location>
        <begin position="54"/>
        <end position="80"/>
    </location>
</feature>
<keyword evidence="5" id="KW-0441">Lipid A biosynthesis</keyword>
<dbReference type="GO" id="GO:0009245">
    <property type="term" value="P:lipid A biosynthetic process"/>
    <property type="evidence" value="ECO:0007669"/>
    <property type="project" value="UniProtKB-KW"/>
</dbReference>
<proteinExistence type="predicted"/>
<keyword evidence="9" id="KW-0443">Lipid metabolism</keyword>
<dbReference type="InterPro" id="IPR000390">
    <property type="entry name" value="Small_drug/metabolite_transptr"/>
</dbReference>
<comment type="caution">
    <text evidence="13">The sequence shown here is derived from an EMBL/GenBank/DDBJ whole genome shotgun (WGS) entry which is preliminary data.</text>
</comment>
<feature type="transmembrane region" description="Helical" evidence="11">
    <location>
        <begin position="86"/>
        <end position="107"/>
    </location>
</feature>
<dbReference type="GO" id="GO:0022857">
    <property type="term" value="F:transmembrane transporter activity"/>
    <property type="evidence" value="ECO:0007669"/>
    <property type="project" value="InterPro"/>
</dbReference>
<dbReference type="PANTHER" id="PTHR30561">
    <property type="entry name" value="SMR FAMILY PROTON-DEPENDENT DRUG EFFLUX TRANSPORTER SUGE"/>
    <property type="match status" value="1"/>
</dbReference>
<reference evidence="13 14" key="1">
    <citation type="submission" date="2018-12" db="EMBL/GenBank/DDBJ databases">
        <title>Sequencing of bacterial isolates from soil warming experiment in Harvard Forest, Massachusetts, USA.</title>
        <authorList>
            <person name="Deangelis K."/>
        </authorList>
    </citation>
    <scope>NUCLEOTIDE SEQUENCE [LARGE SCALE GENOMIC DNA]</scope>
    <source>
        <strain evidence="13 14">EB153</strain>
    </source>
</reference>
<dbReference type="Proteomes" id="UP000269669">
    <property type="component" value="Unassembled WGS sequence"/>
</dbReference>
<organism evidence="13 14">
    <name type="scientific">Edaphobacter aggregans</name>
    <dbReference type="NCBI Taxonomy" id="570835"/>
    <lineage>
        <taxon>Bacteria</taxon>
        <taxon>Pseudomonadati</taxon>
        <taxon>Acidobacteriota</taxon>
        <taxon>Terriglobia</taxon>
        <taxon>Terriglobales</taxon>
        <taxon>Acidobacteriaceae</taxon>
        <taxon>Edaphobacter</taxon>
    </lineage>
</organism>
<evidence type="ECO:0000256" key="9">
    <source>
        <dbReference type="ARBA" id="ARBA00023098"/>
    </source>
</evidence>
<evidence type="ECO:0000256" key="11">
    <source>
        <dbReference type="SAM" id="Phobius"/>
    </source>
</evidence>
<dbReference type="OrthoDB" id="123155at2"/>
<protein>
    <submittedName>
        <fullName evidence="13">EamA-like transporter family protein</fullName>
    </submittedName>
</protein>
<keyword evidence="14" id="KW-1185">Reference proteome</keyword>
<dbReference type="RefSeq" id="WP_125483626.1">
    <property type="nucleotide sequence ID" value="NZ_RSDW01000001.1"/>
</dbReference>
<dbReference type="Pfam" id="PF00892">
    <property type="entry name" value="EamA"/>
    <property type="match status" value="1"/>
</dbReference>